<proteinExistence type="predicted"/>
<reference evidence="1" key="1">
    <citation type="submission" date="2021-02" db="EMBL/GenBank/DDBJ databases">
        <authorList>
            <person name="Nowell W R."/>
        </authorList>
    </citation>
    <scope>NUCLEOTIDE SEQUENCE</scope>
</reference>
<dbReference type="Proteomes" id="UP000676336">
    <property type="component" value="Unassembled WGS sequence"/>
</dbReference>
<protein>
    <submittedName>
        <fullName evidence="1">Uncharacterized protein</fullName>
    </submittedName>
</protein>
<dbReference type="AlphaFoldDB" id="A0A8S3JUG9"/>
<accession>A0A8S3JUG9</accession>
<evidence type="ECO:0000313" key="1">
    <source>
        <dbReference type="EMBL" id="CAF5220403.1"/>
    </source>
</evidence>
<dbReference type="EMBL" id="CAJOBI010349726">
    <property type="protein sequence ID" value="CAF5220403.1"/>
    <property type="molecule type" value="Genomic_DNA"/>
</dbReference>
<feature type="non-terminal residue" evidence="1">
    <location>
        <position position="42"/>
    </location>
</feature>
<name>A0A8S3JUG9_9BILA</name>
<gene>
    <name evidence="1" type="ORF">SMN809_LOCUS81881</name>
</gene>
<organism evidence="1 2">
    <name type="scientific">Rotaria magnacalcarata</name>
    <dbReference type="NCBI Taxonomy" id="392030"/>
    <lineage>
        <taxon>Eukaryota</taxon>
        <taxon>Metazoa</taxon>
        <taxon>Spiralia</taxon>
        <taxon>Gnathifera</taxon>
        <taxon>Rotifera</taxon>
        <taxon>Eurotatoria</taxon>
        <taxon>Bdelloidea</taxon>
        <taxon>Philodinida</taxon>
        <taxon>Philodinidae</taxon>
        <taxon>Rotaria</taxon>
    </lineage>
</organism>
<sequence length="42" mass="4856">MQYLDSNTLAVRTLLRVFITHWDLHDAHRSGSKAIGQLDMFP</sequence>
<evidence type="ECO:0000313" key="2">
    <source>
        <dbReference type="Proteomes" id="UP000676336"/>
    </source>
</evidence>
<comment type="caution">
    <text evidence="1">The sequence shown here is derived from an EMBL/GenBank/DDBJ whole genome shotgun (WGS) entry which is preliminary data.</text>
</comment>